<comment type="caution">
    <text evidence="2">The sequence shown here is derived from an EMBL/GenBank/DDBJ whole genome shotgun (WGS) entry which is preliminary data.</text>
</comment>
<gene>
    <name evidence="2" type="ORF">JEU22_02390</name>
</gene>
<keyword evidence="1" id="KW-1133">Transmembrane helix</keyword>
<dbReference type="EMBL" id="JAEHTE010000001">
    <property type="protein sequence ID" value="MBI6882749.1"/>
    <property type="molecule type" value="Genomic_DNA"/>
</dbReference>
<feature type="transmembrane region" description="Helical" evidence="1">
    <location>
        <begin position="32"/>
        <end position="56"/>
    </location>
</feature>
<organism evidence="2 3">
    <name type="scientific">Pseudomonas putida</name>
    <name type="common">Arthrobacter siderocapsulatus</name>
    <dbReference type="NCBI Taxonomy" id="303"/>
    <lineage>
        <taxon>Bacteria</taxon>
        <taxon>Pseudomonadati</taxon>
        <taxon>Pseudomonadota</taxon>
        <taxon>Gammaproteobacteria</taxon>
        <taxon>Pseudomonadales</taxon>
        <taxon>Pseudomonadaceae</taxon>
        <taxon>Pseudomonas</taxon>
    </lineage>
</organism>
<dbReference type="Proteomes" id="UP000637061">
    <property type="component" value="Unassembled WGS sequence"/>
</dbReference>
<name>A0A8I1EAB4_PSEPU</name>
<evidence type="ECO:0000313" key="3">
    <source>
        <dbReference type="Proteomes" id="UP000637061"/>
    </source>
</evidence>
<sequence>MIEKKWDFYEKIDDLEDRARWFQMVGEHFRKLFIVLVGTVVVAAIVLLALIVSLHFAPDGMQDQLKLWSVFLVIAGGISIPVCVLLWEIAGSLKDRARDLHLQASQIKLTGCSTLTRVTTWEWT</sequence>
<dbReference type="RefSeq" id="WP_198746357.1">
    <property type="nucleotide sequence ID" value="NZ_JAEHTE010000001.1"/>
</dbReference>
<proteinExistence type="predicted"/>
<dbReference type="AlphaFoldDB" id="A0A8I1EAB4"/>
<evidence type="ECO:0000256" key="1">
    <source>
        <dbReference type="SAM" id="Phobius"/>
    </source>
</evidence>
<accession>A0A8I1EAB4</accession>
<protein>
    <submittedName>
        <fullName evidence="2">Uncharacterized protein</fullName>
    </submittedName>
</protein>
<reference evidence="2" key="1">
    <citation type="submission" date="2020-12" db="EMBL/GenBank/DDBJ databases">
        <title>Enhanced detection system for hospital associated transmission using whole genome sequencing surveillance.</title>
        <authorList>
            <person name="Harrison L.H."/>
            <person name="Van Tyne D."/>
            <person name="Marsh J.W."/>
            <person name="Griffith M.P."/>
            <person name="Snyder D.J."/>
            <person name="Cooper V.S."/>
            <person name="Mustapha M."/>
        </authorList>
    </citation>
    <scope>NUCLEOTIDE SEQUENCE</scope>
    <source>
        <strain evidence="2">PSB00042</strain>
    </source>
</reference>
<evidence type="ECO:0000313" key="2">
    <source>
        <dbReference type="EMBL" id="MBI6882749.1"/>
    </source>
</evidence>
<keyword evidence="1" id="KW-0472">Membrane</keyword>
<feature type="transmembrane region" description="Helical" evidence="1">
    <location>
        <begin position="68"/>
        <end position="90"/>
    </location>
</feature>
<keyword evidence="1" id="KW-0812">Transmembrane</keyword>